<feature type="repeat" description="TPR" evidence="1">
    <location>
        <begin position="330"/>
        <end position="363"/>
    </location>
</feature>
<protein>
    <submittedName>
        <fullName evidence="3">Uncharacterized protein</fullName>
    </submittedName>
</protein>
<accession>A0A6J4Q136</accession>
<sequence length="433" mass="46627">MFRKNYLTFLLAIALFMTGGIAALAQTAPVMGSVVMKKADGTTVPVADAVIDVYRIDVKGKLPSGKTNGKGEFSFAGFPLGGQFMFAVSAPSAKAEIFPGVKAGNEKITITLVEGDGARLTEEQARGALNAAPAANPSGELTAEQKKAQAEYEKQVAEVNAKNAKSKESDELVRKALDEGNKAYTAKNYDVAVAKFDEGYKASYDFVGSAPVLLNNKALSLRFRGVDTYNQSRTLTDASARVQSMNKVTKDFADAVDAYSQSLTILKNAPATDIVDRKNYDAVKMDTLRGAKDLTKNMVVTEKIDNTKTSAIKTLIEEYALVETDKAAKAEAQVVLADVYRIAADPDNAIIEYKKALETSPDNPDALAGLGLSLFDAGERSGNTQQKQEGLNYMQRFAEVAPSTHKLKESVAGAVEYLKSQKLTPQKTTRKKN</sequence>
<keyword evidence="2" id="KW-0732">Signal</keyword>
<evidence type="ECO:0000256" key="1">
    <source>
        <dbReference type="PROSITE-ProRule" id="PRU00339"/>
    </source>
</evidence>
<evidence type="ECO:0000256" key="2">
    <source>
        <dbReference type="SAM" id="SignalP"/>
    </source>
</evidence>
<evidence type="ECO:0000313" key="3">
    <source>
        <dbReference type="EMBL" id="CAA9431579.1"/>
    </source>
</evidence>
<feature type="chain" id="PRO_5026839252" evidence="2">
    <location>
        <begin position="26"/>
        <end position="433"/>
    </location>
</feature>
<dbReference type="EMBL" id="CADCUR010000308">
    <property type="protein sequence ID" value="CAA9431579.1"/>
    <property type="molecule type" value="Genomic_DNA"/>
</dbReference>
<organism evidence="3">
    <name type="scientific">uncultured Pyrinomonadaceae bacterium</name>
    <dbReference type="NCBI Taxonomy" id="2283094"/>
    <lineage>
        <taxon>Bacteria</taxon>
        <taxon>Pseudomonadati</taxon>
        <taxon>Acidobacteriota</taxon>
        <taxon>Blastocatellia</taxon>
        <taxon>Blastocatellales</taxon>
        <taxon>Pyrinomonadaceae</taxon>
        <taxon>environmental samples</taxon>
    </lineage>
</organism>
<dbReference type="SUPFAM" id="SSF48452">
    <property type="entry name" value="TPR-like"/>
    <property type="match status" value="2"/>
</dbReference>
<keyword evidence="1" id="KW-0802">TPR repeat</keyword>
<proteinExistence type="predicted"/>
<dbReference type="Gene3D" id="1.25.40.10">
    <property type="entry name" value="Tetratricopeptide repeat domain"/>
    <property type="match status" value="1"/>
</dbReference>
<dbReference type="InterPro" id="IPR011990">
    <property type="entry name" value="TPR-like_helical_dom_sf"/>
</dbReference>
<name>A0A6J4Q136_9BACT</name>
<reference evidence="3" key="1">
    <citation type="submission" date="2020-02" db="EMBL/GenBank/DDBJ databases">
        <authorList>
            <person name="Meier V. D."/>
        </authorList>
    </citation>
    <scope>NUCLEOTIDE SEQUENCE</scope>
    <source>
        <strain evidence="3">AVDCRST_MAG74</strain>
    </source>
</reference>
<dbReference type="PROSITE" id="PS50005">
    <property type="entry name" value="TPR"/>
    <property type="match status" value="1"/>
</dbReference>
<dbReference type="AlphaFoldDB" id="A0A6J4Q136"/>
<dbReference type="InterPro" id="IPR019734">
    <property type="entry name" value="TPR_rpt"/>
</dbReference>
<gene>
    <name evidence="3" type="ORF">AVDCRST_MAG74-3931</name>
</gene>
<feature type="signal peptide" evidence="2">
    <location>
        <begin position="1"/>
        <end position="25"/>
    </location>
</feature>